<name>A0ABV0U2Y6_9TELE</name>
<keyword evidence="1" id="KW-1133">Transmembrane helix</keyword>
<reference evidence="2 3" key="1">
    <citation type="submission" date="2021-06" db="EMBL/GenBank/DDBJ databases">
        <authorList>
            <person name="Palmer J.M."/>
        </authorList>
    </citation>
    <scope>NUCLEOTIDE SEQUENCE [LARGE SCALE GENOMIC DNA]</scope>
    <source>
        <strain evidence="3">if_2019</strain>
        <tissue evidence="2">Muscle</tissue>
    </source>
</reference>
<evidence type="ECO:0000313" key="3">
    <source>
        <dbReference type="Proteomes" id="UP001482620"/>
    </source>
</evidence>
<evidence type="ECO:0000256" key="1">
    <source>
        <dbReference type="SAM" id="Phobius"/>
    </source>
</evidence>
<keyword evidence="1" id="KW-0812">Transmembrane</keyword>
<proteinExistence type="predicted"/>
<keyword evidence="3" id="KW-1185">Reference proteome</keyword>
<keyword evidence="1" id="KW-0472">Membrane</keyword>
<dbReference type="Proteomes" id="UP001482620">
    <property type="component" value="Unassembled WGS sequence"/>
</dbReference>
<feature type="transmembrane region" description="Helical" evidence="1">
    <location>
        <begin position="51"/>
        <end position="72"/>
    </location>
</feature>
<protein>
    <recommendedName>
        <fullName evidence="4">NADH dehydrogenase subunit 5</fullName>
    </recommendedName>
</protein>
<evidence type="ECO:0000313" key="2">
    <source>
        <dbReference type="EMBL" id="MEQ2238057.1"/>
    </source>
</evidence>
<comment type="caution">
    <text evidence="2">The sequence shown here is derived from an EMBL/GenBank/DDBJ whole genome shotgun (WGS) entry which is preliminary data.</text>
</comment>
<gene>
    <name evidence="2" type="ORF">ILYODFUR_029471</name>
</gene>
<evidence type="ECO:0008006" key="4">
    <source>
        <dbReference type="Google" id="ProtNLM"/>
    </source>
</evidence>
<sequence length="105" mass="11903">MSKLTSLPVYDLLVMISFLPSGFSSFALPMLNFTHISAFWAPTIDMDFHLWLQLVPRLIPLLPVFLTLACFVTTTSPFRLDLSFDLDYLASDLGWSCILDAIQTR</sequence>
<organism evidence="2 3">
    <name type="scientific">Ilyodon furcidens</name>
    <name type="common">goldbreast splitfin</name>
    <dbReference type="NCBI Taxonomy" id="33524"/>
    <lineage>
        <taxon>Eukaryota</taxon>
        <taxon>Metazoa</taxon>
        <taxon>Chordata</taxon>
        <taxon>Craniata</taxon>
        <taxon>Vertebrata</taxon>
        <taxon>Euteleostomi</taxon>
        <taxon>Actinopterygii</taxon>
        <taxon>Neopterygii</taxon>
        <taxon>Teleostei</taxon>
        <taxon>Neoteleostei</taxon>
        <taxon>Acanthomorphata</taxon>
        <taxon>Ovalentaria</taxon>
        <taxon>Atherinomorphae</taxon>
        <taxon>Cyprinodontiformes</taxon>
        <taxon>Goodeidae</taxon>
        <taxon>Ilyodon</taxon>
    </lineage>
</organism>
<accession>A0ABV0U2Y6</accession>
<feature type="transmembrane region" description="Helical" evidence="1">
    <location>
        <begin position="12"/>
        <end position="31"/>
    </location>
</feature>
<dbReference type="EMBL" id="JAHRIQ010050537">
    <property type="protein sequence ID" value="MEQ2238057.1"/>
    <property type="molecule type" value="Genomic_DNA"/>
</dbReference>